<feature type="domain" description="HTH araC/xylS-type" evidence="4">
    <location>
        <begin position="240"/>
        <end position="339"/>
    </location>
</feature>
<protein>
    <submittedName>
        <fullName evidence="5">Helix-turn-helix domain-containing protein</fullName>
    </submittedName>
</protein>
<dbReference type="Proteomes" id="UP000295023">
    <property type="component" value="Unassembled WGS sequence"/>
</dbReference>
<dbReference type="OrthoDB" id="5295469at2"/>
<organism evidence="5 6">
    <name type="scientific">Roseicella aquatilis</name>
    <dbReference type="NCBI Taxonomy" id="2527868"/>
    <lineage>
        <taxon>Bacteria</taxon>
        <taxon>Pseudomonadati</taxon>
        <taxon>Pseudomonadota</taxon>
        <taxon>Alphaproteobacteria</taxon>
        <taxon>Acetobacterales</taxon>
        <taxon>Roseomonadaceae</taxon>
        <taxon>Roseicella</taxon>
    </lineage>
</organism>
<dbReference type="SMART" id="SM00342">
    <property type="entry name" value="HTH_ARAC"/>
    <property type="match status" value="1"/>
</dbReference>
<dbReference type="GO" id="GO:0043565">
    <property type="term" value="F:sequence-specific DNA binding"/>
    <property type="evidence" value="ECO:0007669"/>
    <property type="project" value="InterPro"/>
</dbReference>
<dbReference type="InterPro" id="IPR009057">
    <property type="entry name" value="Homeodomain-like_sf"/>
</dbReference>
<dbReference type="GO" id="GO:0003700">
    <property type="term" value="F:DNA-binding transcription factor activity"/>
    <property type="evidence" value="ECO:0007669"/>
    <property type="project" value="InterPro"/>
</dbReference>
<dbReference type="SUPFAM" id="SSF51215">
    <property type="entry name" value="Regulatory protein AraC"/>
    <property type="match status" value="1"/>
</dbReference>
<sequence length="378" mass="41589">MTTTETCPVAGVGASPNAGGLMPLPPTDPAPLQPFVFSTQGVEARHRFELWRSKYESFNALQPVLPVTEEFDACNEIWSFGSMALMRNSAPAMRFERGRQHIRRDSIDHWVIRLTHRGRSRMRLGEVDLQTGPGQLLLFTLGQPHEGDRSEADWISLYIPRDSFPDLSAGLSLLGPRVLDVPGARLLADYMTMIESRMSRLLPSELPALVESMRAMVAACLLHGACRQAAAEEMEVARLERIRCVIRRNIGSATLGPEKVCRLAGVSRSQLYRLFEPHGGVARYIQAQRLRLAHAMLGDPDCRLSIRAVAERVGHFDASAFSRAFRQEFGYSPRDARAAALGGQPPPAADAAMNPGAADFIGVLRRIGFAGEPHRNAA</sequence>
<dbReference type="InterPro" id="IPR050204">
    <property type="entry name" value="AraC_XylS_family_regulators"/>
</dbReference>
<keyword evidence="2" id="KW-0238">DNA-binding</keyword>
<comment type="caution">
    <text evidence="5">The sequence shown here is derived from an EMBL/GenBank/DDBJ whole genome shotgun (WGS) entry which is preliminary data.</text>
</comment>
<dbReference type="PANTHER" id="PTHR46796:SF6">
    <property type="entry name" value="ARAC SUBFAMILY"/>
    <property type="match status" value="1"/>
</dbReference>
<dbReference type="InterPro" id="IPR037923">
    <property type="entry name" value="HTH-like"/>
</dbReference>
<dbReference type="AlphaFoldDB" id="A0A4R4DSP9"/>
<dbReference type="Gene3D" id="1.10.10.60">
    <property type="entry name" value="Homeodomain-like"/>
    <property type="match status" value="1"/>
</dbReference>
<dbReference type="PROSITE" id="PS01124">
    <property type="entry name" value="HTH_ARAC_FAMILY_2"/>
    <property type="match status" value="1"/>
</dbReference>
<dbReference type="PANTHER" id="PTHR46796">
    <property type="entry name" value="HTH-TYPE TRANSCRIPTIONAL ACTIVATOR RHAS-RELATED"/>
    <property type="match status" value="1"/>
</dbReference>
<reference evidence="5 6" key="1">
    <citation type="submission" date="2019-03" db="EMBL/GenBank/DDBJ databases">
        <title>Paracraurococcus aquatilis NE82 genome sequence.</title>
        <authorList>
            <person name="Zhao Y."/>
            <person name="Du Z."/>
        </authorList>
    </citation>
    <scope>NUCLEOTIDE SEQUENCE [LARGE SCALE GENOMIC DNA]</scope>
    <source>
        <strain evidence="5 6">NE82</strain>
    </source>
</reference>
<dbReference type="Pfam" id="PF12833">
    <property type="entry name" value="HTH_18"/>
    <property type="match status" value="1"/>
</dbReference>
<evidence type="ECO:0000256" key="2">
    <source>
        <dbReference type="ARBA" id="ARBA00023125"/>
    </source>
</evidence>
<accession>A0A4R4DSP9</accession>
<dbReference type="InterPro" id="IPR018060">
    <property type="entry name" value="HTH_AraC"/>
</dbReference>
<dbReference type="InterPro" id="IPR035418">
    <property type="entry name" value="AraC-bd_2"/>
</dbReference>
<keyword evidence="6" id="KW-1185">Reference proteome</keyword>
<evidence type="ECO:0000259" key="4">
    <source>
        <dbReference type="PROSITE" id="PS01124"/>
    </source>
</evidence>
<keyword evidence="3" id="KW-0804">Transcription</keyword>
<evidence type="ECO:0000256" key="3">
    <source>
        <dbReference type="ARBA" id="ARBA00023163"/>
    </source>
</evidence>
<keyword evidence="1" id="KW-0805">Transcription regulation</keyword>
<evidence type="ECO:0000313" key="5">
    <source>
        <dbReference type="EMBL" id="TCZ64840.1"/>
    </source>
</evidence>
<evidence type="ECO:0000256" key="1">
    <source>
        <dbReference type="ARBA" id="ARBA00023015"/>
    </source>
</evidence>
<gene>
    <name evidence="5" type="ORF">EXY23_05545</name>
</gene>
<name>A0A4R4DSP9_9PROT</name>
<dbReference type="EMBL" id="SKBM01000004">
    <property type="protein sequence ID" value="TCZ64840.1"/>
    <property type="molecule type" value="Genomic_DNA"/>
</dbReference>
<proteinExistence type="predicted"/>
<dbReference type="Pfam" id="PF14525">
    <property type="entry name" value="AraC_binding_2"/>
    <property type="match status" value="1"/>
</dbReference>
<dbReference type="SUPFAM" id="SSF46689">
    <property type="entry name" value="Homeodomain-like"/>
    <property type="match status" value="1"/>
</dbReference>
<evidence type="ECO:0000313" key="6">
    <source>
        <dbReference type="Proteomes" id="UP000295023"/>
    </source>
</evidence>